<dbReference type="EMBL" id="DQVR01000031">
    <property type="protein sequence ID" value="HIQ23664.1"/>
    <property type="molecule type" value="Genomic_DNA"/>
</dbReference>
<dbReference type="GO" id="GO:0016788">
    <property type="term" value="F:hydrolase activity, acting on ester bonds"/>
    <property type="evidence" value="ECO:0007669"/>
    <property type="project" value="InterPro"/>
</dbReference>
<dbReference type="Proteomes" id="UP000600071">
    <property type="component" value="Unassembled WGS sequence"/>
</dbReference>
<organism evidence="1 2">
    <name type="scientific">Pyrodictium delaneyi</name>
    <dbReference type="NCBI Taxonomy" id="1273541"/>
    <lineage>
        <taxon>Archaea</taxon>
        <taxon>Thermoproteota</taxon>
        <taxon>Thermoprotei</taxon>
        <taxon>Desulfurococcales</taxon>
        <taxon>Pyrodictiaceae</taxon>
        <taxon>Pyrodictium</taxon>
    </lineage>
</organism>
<name>A0A832ZT16_9CREN</name>
<dbReference type="Gene3D" id="3.20.20.140">
    <property type="entry name" value="Metal-dependent hydrolases"/>
    <property type="match status" value="1"/>
</dbReference>
<dbReference type="AlphaFoldDB" id="A0A832ZT16"/>
<dbReference type="SUPFAM" id="SSF51556">
    <property type="entry name" value="Metallo-dependent hydrolases"/>
    <property type="match status" value="1"/>
</dbReference>
<evidence type="ECO:0000313" key="1">
    <source>
        <dbReference type="EMBL" id="HIQ23664.1"/>
    </source>
</evidence>
<comment type="caution">
    <text evidence="1">The sequence shown here is derived from an EMBL/GenBank/DDBJ whole genome shotgun (WGS) entry which is preliminary data.</text>
</comment>
<dbReference type="PANTHER" id="PTHR42206:SF1">
    <property type="entry name" value="METAL-DEPENDENT HYDROLASE"/>
    <property type="match status" value="1"/>
</dbReference>
<reference evidence="1" key="1">
    <citation type="journal article" date="2020" name="ISME J.">
        <title>Gammaproteobacteria mediating utilization of methyl-, sulfur- and petroleum organic compounds in deep ocean hydrothermal plumes.</title>
        <authorList>
            <person name="Zhou Z."/>
            <person name="Liu Y."/>
            <person name="Pan J."/>
            <person name="Cron B.R."/>
            <person name="Toner B.M."/>
            <person name="Anantharaman K."/>
            <person name="Breier J.A."/>
            <person name="Dick G.J."/>
            <person name="Li M."/>
        </authorList>
    </citation>
    <scope>NUCLEOTIDE SEQUENCE</scope>
    <source>
        <strain evidence="1">SZUA-1523</strain>
    </source>
</reference>
<sequence length="292" mass="32408">MKGVDTMKLVFGDAHAHSSPLGMGAAAIARKFAEKGGWFMALVMLPPWHYGLGMRSGFEMYVNAIDIHLRECREAREAGLRVACLAGFHPAEVDKLISAGLSPEDVLSLGLRVVEYVAKMCRQGLLDGIGEVGRQHYRTMPERVAIASTIMIRALEYARDNDCIVHLHLENAGPVTVDTTAKLVELVSVPKNRVLFHHASTRVASHAAASGYWATIAGKKELMKRVFEEIGVKHIMIESDYIDDPKRPCVSSCPWEIIDRQLELLNNGIVDENVLYSVNVDNIVEFYRVEPP</sequence>
<protein>
    <submittedName>
        <fullName evidence="1">Hydrolase TatD</fullName>
    </submittedName>
</protein>
<keyword evidence="1" id="KW-0378">Hydrolase</keyword>
<proteinExistence type="predicted"/>
<gene>
    <name evidence="1" type="ORF">EYH50_01280</name>
</gene>
<dbReference type="InterPro" id="IPR001130">
    <property type="entry name" value="TatD-like"/>
</dbReference>
<dbReference type="InterPro" id="IPR032466">
    <property type="entry name" value="Metal_Hydrolase"/>
</dbReference>
<evidence type="ECO:0000313" key="2">
    <source>
        <dbReference type="Proteomes" id="UP000600071"/>
    </source>
</evidence>
<dbReference type="InterPro" id="IPR011589">
    <property type="entry name" value="UCP004961"/>
</dbReference>
<dbReference type="PANTHER" id="PTHR42206">
    <property type="entry name" value="METAL-DEPENDENT HYDROLASE-RELATED"/>
    <property type="match status" value="1"/>
</dbReference>
<accession>A0A832ZT16</accession>
<dbReference type="Pfam" id="PF01026">
    <property type="entry name" value="TatD_DNase"/>
    <property type="match status" value="1"/>
</dbReference>